<keyword evidence="3" id="KW-1185">Reference proteome</keyword>
<dbReference type="Proteomes" id="UP000281406">
    <property type="component" value="Unassembled WGS sequence"/>
</dbReference>
<evidence type="ECO:0000256" key="1">
    <source>
        <dbReference type="SAM" id="MobiDB-lite"/>
    </source>
</evidence>
<dbReference type="EMBL" id="RJVU01019022">
    <property type="protein sequence ID" value="ROL51272.1"/>
    <property type="molecule type" value="Genomic_DNA"/>
</dbReference>
<feature type="compositionally biased region" description="Basic residues" evidence="1">
    <location>
        <begin position="112"/>
        <end position="126"/>
    </location>
</feature>
<comment type="caution">
    <text evidence="2">The sequence shown here is derived from an EMBL/GenBank/DDBJ whole genome shotgun (WGS) entry which is preliminary data.</text>
</comment>
<reference evidence="2 3" key="1">
    <citation type="submission" date="2018-10" db="EMBL/GenBank/DDBJ databases">
        <title>Genome assembly for a Yunnan-Guizhou Plateau 3E fish, Anabarilius grahami (Regan), and its evolutionary and genetic applications.</title>
        <authorList>
            <person name="Jiang W."/>
        </authorList>
    </citation>
    <scope>NUCLEOTIDE SEQUENCE [LARGE SCALE GENOMIC DNA]</scope>
    <source>
        <strain evidence="2">AG-KIZ</strain>
        <tissue evidence="2">Muscle</tissue>
    </source>
</reference>
<dbReference type="AlphaFoldDB" id="A0A3N0YZ35"/>
<name>A0A3N0YZ35_ANAGA</name>
<proteinExistence type="predicted"/>
<evidence type="ECO:0000313" key="2">
    <source>
        <dbReference type="EMBL" id="ROL51272.1"/>
    </source>
</evidence>
<dbReference type="OrthoDB" id="8963682at2759"/>
<evidence type="ECO:0000313" key="3">
    <source>
        <dbReference type="Proteomes" id="UP000281406"/>
    </source>
</evidence>
<accession>A0A3N0YZ35</accession>
<sequence length="178" mass="19627">MRIFLVPTSPAGQPSFASAVDRLCGLRQEGRPLERYVDEFFRAFLLVETINLVLSLNGSDFEIEEVQKESCFPRPVPSEIQAARLVPQPPVSSECPSSGYSPGVQPIPMTRPPKKRAIVKPTRPKKMAADHSDLRYVPGLIRERRGLFSSVEDPHLTSVRAASIPKPPPVATLSSIRA</sequence>
<feature type="region of interest" description="Disordered" evidence="1">
    <location>
        <begin position="87"/>
        <end position="131"/>
    </location>
</feature>
<gene>
    <name evidence="2" type="ORF">DPX16_1514</name>
</gene>
<protein>
    <submittedName>
        <fullName evidence="2">Uncharacterized protein</fullName>
    </submittedName>
</protein>
<organism evidence="2 3">
    <name type="scientific">Anabarilius grahami</name>
    <name type="common">Kanglang fish</name>
    <name type="synonym">Barilius grahami</name>
    <dbReference type="NCBI Taxonomy" id="495550"/>
    <lineage>
        <taxon>Eukaryota</taxon>
        <taxon>Metazoa</taxon>
        <taxon>Chordata</taxon>
        <taxon>Craniata</taxon>
        <taxon>Vertebrata</taxon>
        <taxon>Euteleostomi</taxon>
        <taxon>Actinopterygii</taxon>
        <taxon>Neopterygii</taxon>
        <taxon>Teleostei</taxon>
        <taxon>Ostariophysi</taxon>
        <taxon>Cypriniformes</taxon>
        <taxon>Xenocyprididae</taxon>
        <taxon>Xenocypridinae</taxon>
        <taxon>Xenocypridinae incertae sedis</taxon>
        <taxon>Anabarilius</taxon>
    </lineage>
</organism>